<accession>A0A6J5KF64</accession>
<reference evidence="1 2" key="1">
    <citation type="submission" date="2020-04" db="EMBL/GenBank/DDBJ databases">
        <authorList>
            <person name="De Canck E."/>
        </authorList>
    </citation>
    <scope>NUCLEOTIDE SEQUENCE [LARGE SCALE GENOMIC DNA]</scope>
    <source>
        <strain evidence="1 2">LMG 9964</strain>
    </source>
</reference>
<name>A0A6J5KF64_9BURK</name>
<dbReference type="EMBL" id="CADILN010000013">
    <property type="protein sequence ID" value="CAB4052261.1"/>
    <property type="molecule type" value="Genomic_DNA"/>
</dbReference>
<evidence type="ECO:0000313" key="2">
    <source>
        <dbReference type="Proteomes" id="UP000494102"/>
    </source>
</evidence>
<organism evidence="1 2">
    <name type="scientific">Paraburkholderia phenoliruptrix</name>
    <dbReference type="NCBI Taxonomy" id="252970"/>
    <lineage>
        <taxon>Bacteria</taxon>
        <taxon>Pseudomonadati</taxon>
        <taxon>Pseudomonadota</taxon>
        <taxon>Betaproteobacteria</taxon>
        <taxon>Burkholderiales</taxon>
        <taxon>Burkholderiaceae</taxon>
        <taxon>Paraburkholderia</taxon>
    </lineage>
</organism>
<gene>
    <name evidence="1" type="ORF">LMG9964_05949</name>
</gene>
<evidence type="ECO:0000313" key="1">
    <source>
        <dbReference type="EMBL" id="CAB4052261.1"/>
    </source>
</evidence>
<proteinExistence type="predicted"/>
<protein>
    <submittedName>
        <fullName evidence="1">Uncharacterized protein</fullName>
    </submittedName>
</protein>
<sequence length="41" mass="4643">MSRARQPCGAQPVQPVIETYLPTPRWQAASGSQRRARFDTK</sequence>
<dbReference type="AlphaFoldDB" id="A0A6J5KF64"/>
<dbReference type="Proteomes" id="UP000494102">
    <property type="component" value="Unassembled WGS sequence"/>
</dbReference>